<comment type="caution">
    <text evidence="8">The sequence shown here is derived from an EMBL/GenBank/DDBJ whole genome shotgun (WGS) entry which is preliminary data.</text>
</comment>
<organism evidence="8 9">
    <name type="scientific">Nodularia spumigena CENA596</name>
    <dbReference type="NCBI Taxonomy" id="1819295"/>
    <lineage>
        <taxon>Bacteria</taxon>
        <taxon>Bacillati</taxon>
        <taxon>Cyanobacteriota</taxon>
        <taxon>Cyanophyceae</taxon>
        <taxon>Nostocales</taxon>
        <taxon>Nodulariaceae</taxon>
        <taxon>Nodularia</taxon>
    </lineage>
</organism>
<dbReference type="FunFam" id="3.40.366.10:FF:000002">
    <property type="entry name" value="Probable polyketide synthase 2"/>
    <property type="match status" value="1"/>
</dbReference>
<evidence type="ECO:0000256" key="2">
    <source>
        <dbReference type="ARBA" id="ARBA00022553"/>
    </source>
</evidence>
<evidence type="ECO:0000256" key="3">
    <source>
        <dbReference type="ARBA" id="ARBA00022679"/>
    </source>
</evidence>
<dbReference type="Gene3D" id="3.40.47.10">
    <property type="match status" value="1"/>
</dbReference>
<feature type="domain" description="Ketosynthase family 3 (KS3)" evidence="6">
    <location>
        <begin position="35"/>
        <end position="461"/>
    </location>
</feature>
<dbReference type="Pfam" id="PF22621">
    <property type="entry name" value="CurL-like_PKS_C"/>
    <property type="match status" value="1"/>
</dbReference>
<dbReference type="Pfam" id="PF08659">
    <property type="entry name" value="KR"/>
    <property type="match status" value="1"/>
</dbReference>
<sequence>MNSPSSINQASVSQRLTQALKQAKIQLEEVERAKKEPIAIVGVGCRFPGGANDPETFWQILRDGVDTITPIPGDRWNIDEYYDPNPDTLGKIYTRNGGFLNQIDQFDPQFFGISPREAHSLDPQQRLLLEVTWEALENAGQPVQDLVGSNTGVFIGIGQNDYAQKQLNAGNPTRIGTYDGTGNGFCFASGRLSYILGLLGPNMAVDTACSSSLVSIHLACQSLRAGECNLALAGGVQLILSPEVTLFLSRAHALSPDGRCKTFDADANGYGRGEGCGILVLKRLSDAVANGDHILALIRGSAVNHNGISSGLTVPNKQAQEELIRQALANARVSPHEVDYVEAHGTGTILGDPIEVRALGTVYGKERSQERPLLIGSVKTNIGHLEAAAGVAGLIKVVLALQHKHIPPHLHYQKPNPHINWQQLPIKVAQSLASWTSDKPRLAAVSSFGISGTNAHLILESAPEQQKLAIEEQRPLHLFTLTAKTPTALKQLAQSYINSLGSNPSLAIGDLCFSANTGRSHLGHRLSVVAASTSELEKKLTAFVTGQAVAGVSQKQISGNRSPKIAFLFTGQGSQYVNMGRQLYETHPGFRQILDYCAEILQPYLERPLLEILYPPTSEESQLDAAESQLQATAYTQPALFALEYALYQVWKSWGIEPTVVMGHSVGEYVAACVAGVFSLEDGLKLIAHRARLMQSLQPNGTMVAVFAEEAQVQEVIQPYSNQVAIAAINGPQHCVISGESQAIEAILTILQAKQITTKQLKVSHAFHSPQMEPMLAEFEQVARQITYSTPQIELISNLTGQPANQSIATSEYWCTHVRQAVQFATSVDTLIEKGCELLVEIGAKPTLLGMIRHCLTPEMMERVALLPSLRANTDDWQQLLQSLGELYVHGVSIDWVEFDQYYSRSRLILPNYPFERQRYWIAASQRQFTTKIHPLLSSKFQSPLLQETLFESDCSLDELPFLQDHKVYEQVVVPGAFHLALLLGASELTFNTKGSILQDVVFTQAMVMPETGGRKLHLSITPNEHSGSTFELISSPDQNTNVKSSWTIHATGNCLPNHQSIDFIEPVSISDILARCPQEISGKDLYTKLSQRQIQLGSSFQWLRSLWKGEQEILGKLELPDTLTGVEEYQLHPSLIDACFQLLVVILPIDGTETVVPLKIQQFRFYQRPQTSHLWAYARIHGTETTNSNSLISDVQLLDETGQVIAEIEGFEGKIVTPESLLRQLQSDLYQDCYKVVWQPQSLDRTREILPQTTSRCWLILADEGGKGRSLAHFLAKDGDHCILVFPGSNYQNLATNHYQLNPTVAADFQRLLTEISLPADAILEVVHLWSLDTNTSSATLSSALELSCGSGLHLVQAIAQTHSFKNVKLWLITQGCQAVNDNLTDICVQQSAVWGLGQVIRLEHPNIHCVNLDLDPKEQAIDLYSLLIELAATNSEDQIAYRQGVRYIPQLVRLAAPTSEKPVEISADGSYLITGGLGALGLEVANWLAAQGAGTLVLTGRKKANSATQQIIQQIEETGTQVFVISADVSQPESVAQLLQKIKQNLPPLRGIIHAAGVLDDGVLLQQTWERFQLVTAPKIAGAWNLHQLTQNISLDFFVCFSSVASLLGSPGQANYAAANAFLDALAHYRQGLGKSSLSINWGPWSEAGMATRLSNSQQQRWATQGITPIKPDKGLQTLEKLLQQHHAQVGVVAINWSEFGKQIAGQRTPSLISELMSSVRQQSQPSTYVVQKLPIRESWQNISPTERKQKLIKYVQSTVAHVLGLSANQLDNKQPLNTMGLDSLMTVELKNRLQADLGVDVPIAQLVEEVTIIDLVHIIQPQLEESQVDDASASTPNITSTDTKELFSSNKIDLSDSVALLERIEQLTDEQVNTWLHSLLS</sequence>
<dbReference type="Pfam" id="PF14765">
    <property type="entry name" value="PS-DH"/>
    <property type="match status" value="1"/>
</dbReference>
<evidence type="ECO:0000259" key="6">
    <source>
        <dbReference type="PROSITE" id="PS52004"/>
    </source>
</evidence>
<dbReference type="InterPro" id="IPR036291">
    <property type="entry name" value="NAD(P)-bd_dom_sf"/>
</dbReference>
<dbReference type="SUPFAM" id="SSF52151">
    <property type="entry name" value="FabD/lysophospholipase-like"/>
    <property type="match status" value="1"/>
</dbReference>
<dbReference type="Gene3D" id="3.10.129.10">
    <property type="entry name" value="Hotdog Thioesterase"/>
    <property type="match status" value="1"/>
</dbReference>
<evidence type="ECO:0000256" key="1">
    <source>
        <dbReference type="ARBA" id="ARBA00022450"/>
    </source>
</evidence>
<dbReference type="InterPro" id="IPR001227">
    <property type="entry name" value="Ac_transferase_dom_sf"/>
</dbReference>
<feature type="domain" description="PKS/mFAS DH" evidence="7">
    <location>
        <begin position="934"/>
        <end position="1223"/>
    </location>
</feature>
<evidence type="ECO:0000259" key="5">
    <source>
        <dbReference type="PROSITE" id="PS50075"/>
    </source>
</evidence>
<dbReference type="InterPro" id="IPR049490">
    <property type="entry name" value="C883_1060-like_KR_N"/>
</dbReference>
<dbReference type="Pfam" id="PF00550">
    <property type="entry name" value="PP-binding"/>
    <property type="match status" value="1"/>
</dbReference>
<dbReference type="InterPro" id="IPR049551">
    <property type="entry name" value="PKS_DH_C"/>
</dbReference>
<gene>
    <name evidence="8" type="ORF">A2T98_01895</name>
</gene>
<dbReference type="InterPro" id="IPR050091">
    <property type="entry name" value="PKS_NRPS_Biosynth_Enz"/>
</dbReference>
<dbReference type="SMART" id="SM00825">
    <property type="entry name" value="PKS_KS"/>
    <property type="match status" value="1"/>
</dbReference>
<dbReference type="OrthoDB" id="499075at2"/>
<dbReference type="SUPFAM" id="SSF55048">
    <property type="entry name" value="Probable ACP-binding domain of malonyl-CoA ACP transacylase"/>
    <property type="match status" value="1"/>
</dbReference>
<dbReference type="Pfam" id="PF00109">
    <property type="entry name" value="ketoacyl-synt"/>
    <property type="match status" value="1"/>
</dbReference>
<dbReference type="SUPFAM" id="SSF53901">
    <property type="entry name" value="Thiolase-like"/>
    <property type="match status" value="1"/>
</dbReference>
<dbReference type="CDD" id="cd08955">
    <property type="entry name" value="KR_2_FAS_SDR_x"/>
    <property type="match status" value="1"/>
</dbReference>
<dbReference type="Gene3D" id="3.30.70.3290">
    <property type="match status" value="1"/>
</dbReference>
<dbReference type="Gene3D" id="1.10.1200.10">
    <property type="entry name" value="ACP-like"/>
    <property type="match status" value="1"/>
</dbReference>
<evidence type="ECO:0000256" key="4">
    <source>
        <dbReference type="PROSITE-ProRule" id="PRU01363"/>
    </source>
</evidence>
<dbReference type="SMART" id="SM00826">
    <property type="entry name" value="PKS_DH"/>
    <property type="match status" value="1"/>
</dbReference>
<evidence type="ECO:0000313" key="8">
    <source>
        <dbReference type="EMBL" id="KZL51498.1"/>
    </source>
</evidence>
<dbReference type="SMART" id="SM00827">
    <property type="entry name" value="PKS_AT"/>
    <property type="match status" value="1"/>
</dbReference>
<keyword evidence="2" id="KW-0597">Phosphoprotein</keyword>
<dbReference type="CDD" id="cd00833">
    <property type="entry name" value="PKS"/>
    <property type="match status" value="1"/>
</dbReference>
<evidence type="ECO:0000259" key="7">
    <source>
        <dbReference type="PROSITE" id="PS52019"/>
    </source>
</evidence>
<dbReference type="PROSITE" id="PS52004">
    <property type="entry name" value="KS3_2"/>
    <property type="match status" value="1"/>
</dbReference>
<dbReference type="GO" id="GO:0005886">
    <property type="term" value="C:plasma membrane"/>
    <property type="evidence" value="ECO:0007669"/>
    <property type="project" value="TreeGrafter"/>
</dbReference>
<reference evidence="8 9" key="1">
    <citation type="submission" date="2016-04" db="EMBL/GenBank/DDBJ databases">
        <title>Draft Genome Assembly of the Bloom-forming Cyanobacterium Nodularia spumigena Strain CENA596 in Shrimp Production Ponds.</title>
        <authorList>
            <person name="Popin R.V."/>
            <person name="Rigonato J."/>
            <person name="Abreu V.A."/>
            <person name="Andreote A.P."/>
            <person name="Silveira S.B."/>
            <person name="Odebrecht C."/>
            <person name="Fiore M.F."/>
        </authorList>
    </citation>
    <scope>NUCLEOTIDE SEQUENCE [LARGE SCALE GENOMIC DNA]</scope>
    <source>
        <strain evidence="8 9">CENA596</strain>
    </source>
</reference>
<dbReference type="GO" id="GO:0031177">
    <property type="term" value="F:phosphopantetheine binding"/>
    <property type="evidence" value="ECO:0007669"/>
    <property type="project" value="InterPro"/>
</dbReference>
<dbReference type="InterPro" id="IPR009081">
    <property type="entry name" value="PP-bd_ACP"/>
</dbReference>
<feature type="region of interest" description="C-terminal hotdog fold" evidence="4">
    <location>
        <begin position="1078"/>
        <end position="1223"/>
    </location>
</feature>
<dbReference type="Proteomes" id="UP000076555">
    <property type="component" value="Unassembled WGS sequence"/>
</dbReference>
<dbReference type="PROSITE" id="PS00606">
    <property type="entry name" value="KS3_1"/>
    <property type="match status" value="1"/>
</dbReference>
<dbReference type="Pfam" id="PF21394">
    <property type="entry name" value="Beta-ketacyl_N"/>
    <property type="match status" value="1"/>
</dbReference>
<dbReference type="GO" id="GO:0004315">
    <property type="term" value="F:3-oxoacyl-[acyl-carrier-protein] synthase activity"/>
    <property type="evidence" value="ECO:0007669"/>
    <property type="project" value="InterPro"/>
</dbReference>
<protein>
    <submittedName>
        <fullName evidence="8">Uncharacterized protein</fullName>
    </submittedName>
</protein>
<dbReference type="InterPro" id="IPR016035">
    <property type="entry name" value="Acyl_Trfase/lysoPLipase"/>
</dbReference>
<dbReference type="InterPro" id="IPR016036">
    <property type="entry name" value="Malonyl_transacylase_ACP-bd"/>
</dbReference>
<feature type="domain" description="Carrier" evidence="5">
    <location>
        <begin position="1749"/>
        <end position="1826"/>
    </location>
</feature>
<dbReference type="SMART" id="SM00822">
    <property type="entry name" value="PKS_KR"/>
    <property type="match status" value="1"/>
</dbReference>
<feature type="active site" description="Proton donor; for dehydratase activity" evidence="4">
    <location>
        <position position="1138"/>
    </location>
</feature>
<dbReference type="RefSeq" id="WP_063871329.1">
    <property type="nucleotide sequence ID" value="NZ_CAWMRI010000018.1"/>
</dbReference>
<dbReference type="PROSITE" id="PS50075">
    <property type="entry name" value="CARRIER"/>
    <property type="match status" value="1"/>
</dbReference>
<name>A0A166KSM1_NODSP</name>
<evidence type="ECO:0000313" key="9">
    <source>
        <dbReference type="Proteomes" id="UP000076555"/>
    </source>
</evidence>
<dbReference type="InterPro" id="IPR018201">
    <property type="entry name" value="Ketoacyl_synth_AS"/>
</dbReference>
<dbReference type="GO" id="GO:0071770">
    <property type="term" value="P:DIM/DIP cell wall layer assembly"/>
    <property type="evidence" value="ECO:0007669"/>
    <property type="project" value="TreeGrafter"/>
</dbReference>
<dbReference type="FunFam" id="3.40.47.10:FF:000019">
    <property type="entry name" value="Polyketide synthase type I"/>
    <property type="match status" value="1"/>
</dbReference>
<dbReference type="InterPro" id="IPR020806">
    <property type="entry name" value="PKS_PP-bd"/>
</dbReference>
<dbReference type="InterPro" id="IPR036736">
    <property type="entry name" value="ACP-like_sf"/>
</dbReference>
<dbReference type="InterPro" id="IPR013968">
    <property type="entry name" value="PKS_KR"/>
</dbReference>
<keyword evidence="1" id="KW-0596">Phosphopantetheine</keyword>
<accession>A0A166KSM1</accession>
<dbReference type="InterPro" id="IPR014030">
    <property type="entry name" value="Ketoacyl_synth_N"/>
</dbReference>
<dbReference type="InterPro" id="IPR014043">
    <property type="entry name" value="Acyl_transferase_dom"/>
</dbReference>
<dbReference type="InterPro" id="IPR020841">
    <property type="entry name" value="PKS_Beta-ketoAc_synthase_dom"/>
</dbReference>
<dbReference type="Gene3D" id="3.10.129.120">
    <property type="match status" value="1"/>
</dbReference>
<keyword evidence="3" id="KW-0808">Transferase</keyword>
<dbReference type="PANTHER" id="PTHR43775">
    <property type="entry name" value="FATTY ACID SYNTHASE"/>
    <property type="match status" value="1"/>
</dbReference>
<dbReference type="Pfam" id="PF00698">
    <property type="entry name" value="Acyl_transf_1"/>
    <property type="match status" value="1"/>
</dbReference>
<dbReference type="PANTHER" id="PTHR43775:SF37">
    <property type="entry name" value="SI:DKEY-61P9.11"/>
    <property type="match status" value="1"/>
</dbReference>
<dbReference type="InterPro" id="IPR049552">
    <property type="entry name" value="PKS_DH_N"/>
</dbReference>
<dbReference type="GO" id="GO:0005737">
    <property type="term" value="C:cytoplasm"/>
    <property type="evidence" value="ECO:0007669"/>
    <property type="project" value="TreeGrafter"/>
</dbReference>
<dbReference type="GO" id="GO:0004312">
    <property type="term" value="F:fatty acid synthase activity"/>
    <property type="evidence" value="ECO:0007669"/>
    <property type="project" value="TreeGrafter"/>
</dbReference>
<dbReference type="SMART" id="SM00823">
    <property type="entry name" value="PKS_PP"/>
    <property type="match status" value="1"/>
</dbReference>
<dbReference type="InterPro" id="IPR049900">
    <property type="entry name" value="PKS_mFAS_DH"/>
</dbReference>
<dbReference type="Gene3D" id="3.40.50.720">
    <property type="entry name" value="NAD(P)-binding Rossmann-like Domain"/>
    <property type="match status" value="1"/>
</dbReference>
<dbReference type="EMBL" id="LWAJ01000018">
    <property type="protein sequence ID" value="KZL51498.1"/>
    <property type="molecule type" value="Genomic_DNA"/>
</dbReference>
<dbReference type="InterPro" id="IPR014031">
    <property type="entry name" value="Ketoacyl_synth_C"/>
</dbReference>
<feature type="active site" description="Proton acceptor; for dehydratase activity" evidence="4">
    <location>
        <position position="966"/>
    </location>
</feature>
<feature type="region of interest" description="N-terminal hotdog fold" evidence="4">
    <location>
        <begin position="934"/>
        <end position="1062"/>
    </location>
</feature>
<dbReference type="InterPro" id="IPR057326">
    <property type="entry name" value="KR_dom"/>
</dbReference>
<proteinExistence type="predicted"/>
<dbReference type="GO" id="GO:0006633">
    <property type="term" value="P:fatty acid biosynthetic process"/>
    <property type="evidence" value="ECO:0007669"/>
    <property type="project" value="InterPro"/>
</dbReference>
<dbReference type="InterPro" id="IPR016039">
    <property type="entry name" value="Thiolase-like"/>
</dbReference>
<dbReference type="PROSITE" id="PS52019">
    <property type="entry name" value="PKS_MFAS_DH"/>
    <property type="match status" value="1"/>
</dbReference>
<dbReference type="SUPFAM" id="SSF51735">
    <property type="entry name" value="NAD(P)-binding Rossmann-fold domains"/>
    <property type="match status" value="2"/>
</dbReference>
<dbReference type="Pfam" id="PF21089">
    <property type="entry name" value="PKS_DH_N"/>
    <property type="match status" value="1"/>
</dbReference>
<dbReference type="SUPFAM" id="SSF47336">
    <property type="entry name" value="ACP-like"/>
    <property type="match status" value="1"/>
</dbReference>
<dbReference type="Gene3D" id="3.40.366.10">
    <property type="entry name" value="Malonyl-Coenzyme A Acyl Carrier Protein, domain 2"/>
    <property type="match status" value="1"/>
</dbReference>
<dbReference type="InterPro" id="IPR020807">
    <property type="entry name" value="PKS_DH"/>
</dbReference>
<dbReference type="Pfam" id="PF02801">
    <property type="entry name" value="Ketoacyl-synt_C"/>
    <property type="match status" value="1"/>
</dbReference>